<reference evidence="1" key="1">
    <citation type="submission" date="2022-11" db="EMBL/GenBank/DDBJ databases">
        <authorList>
            <person name="Petersen C."/>
        </authorList>
    </citation>
    <scope>NUCLEOTIDE SEQUENCE</scope>
    <source>
        <strain evidence="1">IBT 20477</strain>
    </source>
</reference>
<evidence type="ECO:0000313" key="2">
    <source>
        <dbReference type="Proteomes" id="UP001150942"/>
    </source>
</evidence>
<evidence type="ECO:0000313" key="1">
    <source>
        <dbReference type="EMBL" id="KAJ5212890.1"/>
    </source>
</evidence>
<protein>
    <submittedName>
        <fullName evidence="1">Kinase domain-containing protein</fullName>
    </submittedName>
</protein>
<dbReference type="GO" id="GO:0016301">
    <property type="term" value="F:kinase activity"/>
    <property type="evidence" value="ECO:0007669"/>
    <property type="project" value="UniProtKB-KW"/>
</dbReference>
<reference evidence="1" key="2">
    <citation type="journal article" date="2023" name="IMA Fungus">
        <title>Comparative genomic study of the Penicillium genus elucidates a diverse pangenome and 15 lateral gene transfer events.</title>
        <authorList>
            <person name="Petersen C."/>
            <person name="Sorensen T."/>
            <person name="Nielsen M.R."/>
            <person name="Sondergaard T.E."/>
            <person name="Sorensen J.L."/>
            <person name="Fitzpatrick D.A."/>
            <person name="Frisvad J.C."/>
            <person name="Nielsen K.L."/>
        </authorList>
    </citation>
    <scope>NUCLEOTIDE SEQUENCE</scope>
    <source>
        <strain evidence="1">IBT 20477</strain>
    </source>
</reference>
<sequence length="124" mass="13555">MEMYGDKNLIDTSRDRDLALRDLLLGSDILIDELIHRCWHSQFPTIASLAAATEALFTQACSEEESNAVKKGINVKLAIDGGESDSNSPIGMIASNLTGRGASAKAFCQKLEKHGLFDFPRSKR</sequence>
<gene>
    <name evidence="1" type="ORF">N7449_000059</name>
</gene>
<accession>A0A9W9N460</accession>
<proteinExistence type="predicted"/>
<keyword evidence="1" id="KW-0418">Kinase</keyword>
<name>A0A9W9N460_9EURO</name>
<organism evidence="1 2">
    <name type="scientific">Penicillium cf. viridicatum</name>
    <dbReference type="NCBI Taxonomy" id="2972119"/>
    <lineage>
        <taxon>Eukaryota</taxon>
        <taxon>Fungi</taxon>
        <taxon>Dikarya</taxon>
        <taxon>Ascomycota</taxon>
        <taxon>Pezizomycotina</taxon>
        <taxon>Eurotiomycetes</taxon>
        <taxon>Eurotiomycetidae</taxon>
        <taxon>Eurotiales</taxon>
        <taxon>Aspergillaceae</taxon>
        <taxon>Penicillium</taxon>
    </lineage>
</organism>
<comment type="caution">
    <text evidence="1">The sequence shown here is derived from an EMBL/GenBank/DDBJ whole genome shotgun (WGS) entry which is preliminary data.</text>
</comment>
<dbReference type="OrthoDB" id="4062651at2759"/>
<dbReference type="EMBL" id="JAPQKQ010000001">
    <property type="protein sequence ID" value="KAJ5212890.1"/>
    <property type="molecule type" value="Genomic_DNA"/>
</dbReference>
<dbReference type="AlphaFoldDB" id="A0A9W9N460"/>
<keyword evidence="1" id="KW-0808">Transferase</keyword>
<dbReference type="Proteomes" id="UP001150942">
    <property type="component" value="Unassembled WGS sequence"/>
</dbReference>
<keyword evidence="2" id="KW-1185">Reference proteome</keyword>